<dbReference type="Pfam" id="PF07690">
    <property type="entry name" value="MFS_1"/>
    <property type="match status" value="1"/>
</dbReference>
<evidence type="ECO:0000256" key="5">
    <source>
        <dbReference type="SAM" id="Phobius"/>
    </source>
</evidence>
<dbReference type="GeneID" id="7841882"/>
<feature type="transmembrane region" description="Helical" evidence="5">
    <location>
        <begin position="264"/>
        <end position="285"/>
    </location>
</feature>
<sequence length="588" mass="67890">MSSNNINERLLTSTISNNSDAGHLGFRQIYQQSRPLKRPAFIVNDMTKTFIDLNKSYIYVGDNSRFQQRITWILSFQWIFYSMLVMISPIMFQSPKFECDYYNQNTYVTCQEEGVCNIINSGKGKFRIIDKDQSIASEFDLYCDKAPLVSIAQSIIFAGYFVAGLVSSWCSDRFGRRKSFLISIIIGSIATIGIGFSSNINMVMGLTFLAGFGMNGYETIILVYCSEISERRFRDISVTVLQIMWALSQVLQPTISGLVEEWRLIYIFCIGLPLLLSVALSYRYFCESPRYLASRKRYYEAREVFRFISARNNRPPYEFHLYEEIDDYNSIVTQIQDKNNIQDPQEANTSYIRPQKVFQDELQRQTNFLDLVKSKKIIKITLVMCYFWFTRYFTYFSLLFSIRNFGDELQKNFQILAIIEVLSALVSIPLKLRLTRKKAIKHSMLMMIIFSFFSAVIEIPPECRYIGSFCIAKEAVILFAIILKFAIVFFTVILMTYTSEAFPTVLRSQGQGICMIVGSIGSSLAPLAQNLEIHPLYFTTILGFFGYLLTLSLDENQNMDDFIQENQQQQQKQDIPLQVINPNNNAPQ</sequence>
<feature type="transmembrane region" description="Helical" evidence="5">
    <location>
        <begin position="477"/>
        <end position="498"/>
    </location>
</feature>
<feature type="transmembrane region" description="Helical" evidence="5">
    <location>
        <begin position="202"/>
        <end position="224"/>
    </location>
</feature>
<feature type="transmembrane region" description="Helical" evidence="5">
    <location>
        <begin position="179"/>
        <end position="196"/>
    </location>
</feature>
<dbReference type="OrthoDB" id="291268at2759"/>
<dbReference type="InterPro" id="IPR011701">
    <property type="entry name" value="MFS"/>
</dbReference>
<gene>
    <name evidence="7" type="ORF">TTHERM_00059420</name>
</gene>
<keyword evidence="3 5" id="KW-1133">Transmembrane helix</keyword>
<dbReference type="AlphaFoldDB" id="I7M0E7"/>
<feature type="transmembrane region" description="Helical" evidence="5">
    <location>
        <begin position="236"/>
        <end position="252"/>
    </location>
</feature>
<evidence type="ECO:0000256" key="4">
    <source>
        <dbReference type="ARBA" id="ARBA00023136"/>
    </source>
</evidence>
<evidence type="ECO:0000256" key="2">
    <source>
        <dbReference type="ARBA" id="ARBA00022692"/>
    </source>
</evidence>
<evidence type="ECO:0000313" key="8">
    <source>
        <dbReference type="Proteomes" id="UP000009168"/>
    </source>
</evidence>
<dbReference type="PROSITE" id="PS50850">
    <property type="entry name" value="MFS"/>
    <property type="match status" value="1"/>
</dbReference>
<reference evidence="8" key="1">
    <citation type="journal article" date="2006" name="PLoS Biol.">
        <title>Macronuclear genome sequence of the ciliate Tetrahymena thermophila, a model eukaryote.</title>
        <authorList>
            <person name="Eisen J.A."/>
            <person name="Coyne R.S."/>
            <person name="Wu M."/>
            <person name="Wu D."/>
            <person name="Thiagarajan M."/>
            <person name="Wortman J.R."/>
            <person name="Badger J.H."/>
            <person name="Ren Q."/>
            <person name="Amedeo P."/>
            <person name="Jones K.M."/>
            <person name="Tallon L.J."/>
            <person name="Delcher A.L."/>
            <person name="Salzberg S.L."/>
            <person name="Silva J.C."/>
            <person name="Haas B.J."/>
            <person name="Majoros W.H."/>
            <person name="Farzad M."/>
            <person name="Carlton J.M."/>
            <person name="Smith R.K. Jr."/>
            <person name="Garg J."/>
            <person name="Pearlman R.E."/>
            <person name="Karrer K.M."/>
            <person name="Sun L."/>
            <person name="Manning G."/>
            <person name="Elde N.C."/>
            <person name="Turkewitz A.P."/>
            <person name="Asai D.J."/>
            <person name="Wilkes D.E."/>
            <person name="Wang Y."/>
            <person name="Cai H."/>
            <person name="Collins K."/>
            <person name="Stewart B.A."/>
            <person name="Lee S.R."/>
            <person name="Wilamowska K."/>
            <person name="Weinberg Z."/>
            <person name="Ruzzo W.L."/>
            <person name="Wloga D."/>
            <person name="Gaertig J."/>
            <person name="Frankel J."/>
            <person name="Tsao C.-C."/>
            <person name="Gorovsky M.A."/>
            <person name="Keeling P.J."/>
            <person name="Waller R.F."/>
            <person name="Patron N.J."/>
            <person name="Cherry J.M."/>
            <person name="Stover N.A."/>
            <person name="Krieger C.J."/>
            <person name="del Toro C."/>
            <person name="Ryder H.F."/>
            <person name="Williamson S.C."/>
            <person name="Barbeau R.A."/>
            <person name="Hamilton E.P."/>
            <person name="Orias E."/>
        </authorList>
    </citation>
    <scope>NUCLEOTIDE SEQUENCE [LARGE SCALE GENOMIC DNA]</scope>
    <source>
        <strain evidence="8">SB210</strain>
    </source>
</reference>
<feature type="transmembrane region" description="Helical" evidence="5">
    <location>
        <begin position="534"/>
        <end position="553"/>
    </location>
</feature>
<dbReference type="InterPro" id="IPR036259">
    <property type="entry name" value="MFS_trans_sf"/>
</dbReference>
<dbReference type="RefSeq" id="XP_001007674.2">
    <property type="nucleotide sequence ID" value="XM_001007674.2"/>
</dbReference>
<proteinExistence type="predicted"/>
<dbReference type="eggNOG" id="KOG0255">
    <property type="taxonomic scope" value="Eukaryota"/>
</dbReference>
<dbReference type="PANTHER" id="PTHR24064">
    <property type="entry name" value="SOLUTE CARRIER FAMILY 22 MEMBER"/>
    <property type="match status" value="1"/>
</dbReference>
<dbReference type="Proteomes" id="UP000009168">
    <property type="component" value="Unassembled WGS sequence"/>
</dbReference>
<dbReference type="GO" id="GO:0022857">
    <property type="term" value="F:transmembrane transporter activity"/>
    <property type="evidence" value="ECO:0007669"/>
    <property type="project" value="InterPro"/>
</dbReference>
<evidence type="ECO:0000259" key="6">
    <source>
        <dbReference type="PROSITE" id="PS50850"/>
    </source>
</evidence>
<accession>I7M0E7</accession>
<dbReference type="Gene3D" id="1.20.1250.20">
    <property type="entry name" value="MFS general substrate transporter like domains"/>
    <property type="match status" value="1"/>
</dbReference>
<feature type="transmembrane region" description="Helical" evidence="5">
    <location>
        <begin position="148"/>
        <end position="167"/>
    </location>
</feature>
<name>I7M0E7_TETTS</name>
<dbReference type="InParanoid" id="I7M0E7"/>
<feature type="transmembrane region" description="Helical" evidence="5">
    <location>
        <begin position="413"/>
        <end position="432"/>
    </location>
</feature>
<feature type="transmembrane region" description="Helical" evidence="5">
    <location>
        <begin position="72"/>
        <end position="92"/>
    </location>
</feature>
<dbReference type="InterPro" id="IPR020846">
    <property type="entry name" value="MFS_dom"/>
</dbReference>
<comment type="subcellular location">
    <subcellularLocation>
        <location evidence="1">Membrane</location>
        <topology evidence="1">Multi-pass membrane protein</topology>
    </subcellularLocation>
</comment>
<feature type="domain" description="Major facilitator superfamily (MFS) profile" evidence="6">
    <location>
        <begin position="70"/>
        <end position="558"/>
    </location>
</feature>
<dbReference type="PROSITE" id="PS00216">
    <property type="entry name" value="SUGAR_TRANSPORT_1"/>
    <property type="match status" value="1"/>
</dbReference>
<dbReference type="SUPFAM" id="SSF103473">
    <property type="entry name" value="MFS general substrate transporter"/>
    <property type="match status" value="1"/>
</dbReference>
<keyword evidence="8" id="KW-1185">Reference proteome</keyword>
<feature type="transmembrane region" description="Helical" evidence="5">
    <location>
        <begin position="380"/>
        <end position="401"/>
    </location>
</feature>
<dbReference type="KEGG" id="tet:TTHERM_00059420"/>
<organism evidence="7 8">
    <name type="scientific">Tetrahymena thermophila (strain SB210)</name>
    <dbReference type="NCBI Taxonomy" id="312017"/>
    <lineage>
        <taxon>Eukaryota</taxon>
        <taxon>Sar</taxon>
        <taxon>Alveolata</taxon>
        <taxon>Ciliophora</taxon>
        <taxon>Intramacronucleata</taxon>
        <taxon>Oligohymenophorea</taxon>
        <taxon>Hymenostomatida</taxon>
        <taxon>Tetrahymenina</taxon>
        <taxon>Tetrahymenidae</taxon>
        <taxon>Tetrahymena</taxon>
    </lineage>
</organism>
<evidence type="ECO:0000256" key="3">
    <source>
        <dbReference type="ARBA" id="ARBA00022989"/>
    </source>
</evidence>
<dbReference type="InterPro" id="IPR005829">
    <property type="entry name" value="Sugar_transporter_CS"/>
</dbReference>
<evidence type="ECO:0000256" key="1">
    <source>
        <dbReference type="ARBA" id="ARBA00004141"/>
    </source>
</evidence>
<protein>
    <submittedName>
        <fullName evidence="7">MFS transporter</fullName>
    </submittedName>
</protein>
<dbReference type="EMBL" id="GG662853">
    <property type="protein sequence ID" value="EAR87429.2"/>
    <property type="molecule type" value="Genomic_DNA"/>
</dbReference>
<dbReference type="STRING" id="312017.I7M0E7"/>
<keyword evidence="2 5" id="KW-0812">Transmembrane</keyword>
<evidence type="ECO:0000313" key="7">
    <source>
        <dbReference type="EMBL" id="EAR87429.2"/>
    </source>
</evidence>
<keyword evidence="4 5" id="KW-0472">Membrane</keyword>
<dbReference type="GO" id="GO:0016020">
    <property type="term" value="C:membrane"/>
    <property type="evidence" value="ECO:0007669"/>
    <property type="project" value="UniProtKB-SubCell"/>
</dbReference>